<accession>A0A5C5VAW4</accession>
<dbReference type="EMBL" id="SIHJ01000001">
    <property type="protein sequence ID" value="TWT35441.1"/>
    <property type="molecule type" value="Genomic_DNA"/>
</dbReference>
<sequence length="504" mass="55606" precursor="true">MQSSRQPYRRRLIERRMSSFRTNAVLLAGSILLCLTRHAGAATPNIVVIMADDLGYADVGFQGCEDIPTPHLDQLAADGARFSNDYVTGCTCGPSRAGFITGKVQSTFGYYVDPDQPLNPKQGLPPGIKSVAQHIQCQGYVTGGVGKWHMGTAPHQHPNALGYADWFGFLGGGSMYPPLDHPSYGGHFRSNPRTWSIRDTHHTLPMLHNSKAVEWRKHLTRELTDAGIRFIEKNSRHPFFLFVAYNAPHENLAAPAEAIAQHLPNSVSAVPGVPPKSRQAYAAMVDELDLGVGRLIETLEELELSDNTIIWFLSDHGGMKRTSDNRPLREAKGDAYEGGLRVPLVIRWPTRVTPGAVLEHPVTSLDIGATSLALAGGDLNRAGLHGSDITAYITGESTDAPHDVIYWHTGKSPSDQTGAMREGSFKLVLTAGEVELFDLDSDPAESKNLVSHEPRRTRRMVMQWTNWNKANRPPLWRRSGVQDHQFAGYEWLKGTPHYQQASED</sequence>
<reference evidence="7 8" key="1">
    <citation type="submission" date="2019-02" db="EMBL/GenBank/DDBJ databases">
        <title>Deep-cultivation of Planctomycetes and their phenomic and genomic characterization uncovers novel biology.</title>
        <authorList>
            <person name="Wiegand S."/>
            <person name="Jogler M."/>
            <person name="Boedeker C."/>
            <person name="Pinto D."/>
            <person name="Vollmers J."/>
            <person name="Rivas-Marin E."/>
            <person name="Kohn T."/>
            <person name="Peeters S.H."/>
            <person name="Heuer A."/>
            <person name="Rast P."/>
            <person name="Oberbeckmann S."/>
            <person name="Bunk B."/>
            <person name="Jeske O."/>
            <person name="Meyerdierks A."/>
            <person name="Storesund J.E."/>
            <person name="Kallscheuer N."/>
            <person name="Luecker S."/>
            <person name="Lage O.M."/>
            <person name="Pohl T."/>
            <person name="Merkel B.J."/>
            <person name="Hornburger P."/>
            <person name="Mueller R.-W."/>
            <person name="Bruemmer F."/>
            <person name="Labrenz M."/>
            <person name="Spormann A.M."/>
            <person name="Op Den Camp H."/>
            <person name="Overmann J."/>
            <person name="Amann R."/>
            <person name="Jetten M.S.M."/>
            <person name="Mascher T."/>
            <person name="Medema M.H."/>
            <person name="Devos D.P."/>
            <person name="Kaster A.-K."/>
            <person name="Ovreas L."/>
            <person name="Rohde M."/>
            <person name="Galperin M.Y."/>
            <person name="Jogler C."/>
        </authorList>
    </citation>
    <scope>NUCLEOTIDE SEQUENCE [LARGE SCALE GENOMIC DNA]</scope>
    <source>
        <strain evidence="7 8">KOR34</strain>
    </source>
</reference>
<dbReference type="Pfam" id="PF00884">
    <property type="entry name" value="Sulfatase"/>
    <property type="match status" value="1"/>
</dbReference>
<keyword evidence="8" id="KW-1185">Reference proteome</keyword>
<evidence type="ECO:0000256" key="4">
    <source>
        <dbReference type="ARBA" id="ARBA00022837"/>
    </source>
</evidence>
<dbReference type="Proteomes" id="UP000316714">
    <property type="component" value="Unassembled WGS sequence"/>
</dbReference>
<dbReference type="SUPFAM" id="SSF53649">
    <property type="entry name" value="Alkaline phosphatase-like"/>
    <property type="match status" value="1"/>
</dbReference>
<evidence type="ECO:0000259" key="6">
    <source>
        <dbReference type="Pfam" id="PF00884"/>
    </source>
</evidence>
<feature type="domain" description="Sulfatase N-terminal" evidence="6">
    <location>
        <begin position="44"/>
        <end position="376"/>
    </location>
</feature>
<evidence type="ECO:0000313" key="8">
    <source>
        <dbReference type="Proteomes" id="UP000316714"/>
    </source>
</evidence>
<dbReference type="Gene3D" id="3.30.1120.10">
    <property type="match status" value="1"/>
</dbReference>
<evidence type="ECO:0000256" key="1">
    <source>
        <dbReference type="ARBA" id="ARBA00008779"/>
    </source>
</evidence>
<dbReference type="AlphaFoldDB" id="A0A5C5VAW4"/>
<keyword evidence="3 7" id="KW-0378">Hydrolase</keyword>
<dbReference type="PROSITE" id="PS00149">
    <property type="entry name" value="SULFATASE_2"/>
    <property type="match status" value="1"/>
</dbReference>
<keyword evidence="5" id="KW-0732">Signal</keyword>
<dbReference type="PANTHER" id="PTHR42693:SF53">
    <property type="entry name" value="ENDO-4-O-SULFATASE"/>
    <property type="match status" value="1"/>
</dbReference>
<evidence type="ECO:0000256" key="2">
    <source>
        <dbReference type="ARBA" id="ARBA00022723"/>
    </source>
</evidence>
<evidence type="ECO:0000313" key="7">
    <source>
        <dbReference type="EMBL" id="TWT35441.1"/>
    </source>
</evidence>
<comment type="caution">
    <text evidence="7">The sequence shown here is derived from an EMBL/GenBank/DDBJ whole genome shotgun (WGS) entry which is preliminary data.</text>
</comment>
<dbReference type="GO" id="GO:0004065">
    <property type="term" value="F:arylsulfatase activity"/>
    <property type="evidence" value="ECO:0007669"/>
    <property type="project" value="UniProtKB-EC"/>
</dbReference>
<dbReference type="InterPro" id="IPR000917">
    <property type="entry name" value="Sulfatase_N"/>
</dbReference>
<feature type="chain" id="PRO_5023147403" evidence="5">
    <location>
        <begin position="42"/>
        <end position="504"/>
    </location>
</feature>
<gene>
    <name evidence="7" type="primary">atsA_7</name>
    <name evidence="7" type="ORF">KOR34_03320</name>
</gene>
<protein>
    <submittedName>
        <fullName evidence="7">Arylsulfatase</fullName>
        <ecNumber evidence="7">3.1.6.1</ecNumber>
    </submittedName>
</protein>
<keyword evidence="2" id="KW-0479">Metal-binding</keyword>
<comment type="similarity">
    <text evidence="1">Belongs to the sulfatase family.</text>
</comment>
<name>A0A5C5VAW4_9BACT</name>
<dbReference type="GO" id="GO:0046872">
    <property type="term" value="F:metal ion binding"/>
    <property type="evidence" value="ECO:0007669"/>
    <property type="project" value="UniProtKB-KW"/>
</dbReference>
<dbReference type="Gene3D" id="3.40.720.10">
    <property type="entry name" value="Alkaline Phosphatase, subunit A"/>
    <property type="match status" value="1"/>
</dbReference>
<proteinExistence type="inferred from homology"/>
<keyword evidence="4" id="KW-0106">Calcium</keyword>
<feature type="signal peptide" evidence="5">
    <location>
        <begin position="1"/>
        <end position="41"/>
    </location>
</feature>
<evidence type="ECO:0000256" key="5">
    <source>
        <dbReference type="SAM" id="SignalP"/>
    </source>
</evidence>
<dbReference type="InterPro" id="IPR050738">
    <property type="entry name" value="Sulfatase"/>
</dbReference>
<evidence type="ECO:0000256" key="3">
    <source>
        <dbReference type="ARBA" id="ARBA00022801"/>
    </source>
</evidence>
<dbReference type="EC" id="3.1.6.1" evidence="7"/>
<dbReference type="PANTHER" id="PTHR42693">
    <property type="entry name" value="ARYLSULFATASE FAMILY MEMBER"/>
    <property type="match status" value="1"/>
</dbReference>
<organism evidence="7 8">
    <name type="scientific">Posidoniimonas corsicana</name>
    <dbReference type="NCBI Taxonomy" id="1938618"/>
    <lineage>
        <taxon>Bacteria</taxon>
        <taxon>Pseudomonadati</taxon>
        <taxon>Planctomycetota</taxon>
        <taxon>Planctomycetia</taxon>
        <taxon>Pirellulales</taxon>
        <taxon>Lacipirellulaceae</taxon>
        <taxon>Posidoniimonas</taxon>
    </lineage>
</organism>
<dbReference type="InterPro" id="IPR017850">
    <property type="entry name" value="Alkaline_phosphatase_core_sf"/>
</dbReference>
<dbReference type="InterPro" id="IPR024607">
    <property type="entry name" value="Sulfatase_CS"/>
</dbReference>